<dbReference type="Gene3D" id="3.60.10.10">
    <property type="entry name" value="Endonuclease/exonuclease/phosphatase"/>
    <property type="match status" value="1"/>
</dbReference>
<dbReference type="Proteomes" id="UP000315471">
    <property type="component" value="Unassembled WGS sequence"/>
</dbReference>
<organism evidence="1 2">
    <name type="scientific">Novipirellula aureliae</name>
    <dbReference type="NCBI Taxonomy" id="2527966"/>
    <lineage>
        <taxon>Bacteria</taxon>
        <taxon>Pseudomonadati</taxon>
        <taxon>Planctomycetota</taxon>
        <taxon>Planctomycetia</taxon>
        <taxon>Pirellulales</taxon>
        <taxon>Pirellulaceae</taxon>
        <taxon>Novipirellula</taxon>
    </lineage>
</organism>
<dbReference type="SUPFAM" id="SSF56219">
    <property type="entry name" value="DNase I-like"/>
    <property type="match status" value="1"/>
</dbReference>
<reference evidence="1 2" key="1">
    <citation type="submission" date="2019-02" db="EMBL/GenBank/DDBJ databases">
        <title>Deep-cultivation of Planctomycetes and their phenomic and genomic characterization uncovers novel biology.</title>
        <authorList>
            <person name="Wiegand S."/>
            <person name="Jogler M."/>
            <person name="Boedeker C."/>
            <person name="Pinto D."/>
            <person name="Vollmers J."/>
            <person name="Rivas-Marin E."/>
            <person name="Kohn T."/>
            <person name="Peeters S.H."/>
            <person name="Heuer A."/>
            <person name="Rast P."/>
            <person name="Oberbeckmann S."/>
            <person name="Bunk B."/>
            <person name="Jeske O."/>
            <person name="Meyerdierks A."/>
            <person name="Storesund J.E."/>
            <person name="Kallscheuer N."/>
            <person name="Luecker S."/>
            <person name="Lage O.M."/>
            <person name="Pohl T."/>
            <person name="Merkel B.J."/>
            <person name="Hornburger P."/>
            <person name="Mueller R.-W."/>
            <person name="Bruemmer F."/>
            <person name="Labrenz M."/>
            <person name="Spormann A.M."/>
            <person name="Op Den Camp H."/>
            <person name="Overmann J."/>
            <person name="Amann R."/>
            <person name="Jetten M.S.M."/>
            <person name="Mascher T."/>
            <person name="Medema M.H."/>
            <person name="Devos D.P."/>
            <person name="Kaster A.-K."/>
            <person name="Ovreas L."/>
            <person name="Rohde M."/>
            <person name="Galperin M.Y."/>
            <person name="Jogler C."/>
        </authorList>
    </citation>
    <scope>NUCLEOTIDE SEQUENCE [LARGE SCALE GENOMIC DNA]</scope>
    <source>
        <strain evidence="1 2">Q31b</strain>
    </source>
</reference>
<proteinExistence type="predicted"/>
<sequence length="250" mass="27789">MRIATWNLARPTSGDSAKAKLLMEHIKRDCSDIWILTESHSDVSPGSDFEMRSTTGSDRAQSEGEVWTAIWCRFPIVRELAVVDPIRSVCVEIATPDGSLIVYGTVLPWLADTWFDPLRGADAFVSVFAKQATDWTRIQAENPDSGFCIAGDLNQDLANSHYCGSRVGRTALRDAIKTSGLNCLASGEFDRVSELTEGRCSAIDHNCLSESWTSRFRRSSNVWPGESERTSSLSDHFGVWVDIETIDYTR</sequence>
<dbReference type="EMBL" id="SJPY01000005">
    <property type="protein sequence ID" value="TWU39986.1"/>
    <property type="molecule type" value="Genomic_DNA"/>
</dbReference>
<dbReference type="InterPro" id="IPR036691">
    <property type="entry name" value="Endo/exonu/phosph_ase_sf"/>
</dbReference>
<dbReference type="OrthoDB" id="572278at2"/>
<evidence type="ECO:0000313" key="1">
    <source>
        <dbReference type="EMBL" id="TWU39986.1"/>
    </source>
</evidence>
<name>A0A5C6DY47_9BACT</name>
<evidence type="ECO:0008006" key="3">
    <source>
        <dbReference type="Google" id="ProtNLM"/>
    </source>
</evidence>
<evidence type="ECO:0000313" key="2">
    <source>
        <dbReference type="Proteomes" id="UP000315471"/>
    </source>
</evidence>
<dbReference type="RefSeq" id="WP_146600632.1">
    <property type="nucleotide sequence ID" value="NZ_SJPY01000005.1"/>
</dbReference>
<comment type="caution">
    <text evidence="1">The sequence shown here is derived from an EMBL/GenBank/DDBJ whole genome shotgun (WGS) entry which is preliminary data.</text>
</comment>
<accession>A0A5C6DY47</accession>
<keyword evidence="2" id="KW-1185">Reference proteome</keyword>
<gene>
    <name evidence="1" type="ORF">Q31b_33020</name>
</gene>
<protein>
    <recommendedName>
        <fullName evidence="3">Endonuclease/Exonuclease/phosphatase family protein</fullName>
    </recommendedName>
</protein>
<dbReference type="AlphaFoldDB" id="A0A5C6DY47"/>